<dbReference type="InterPro" id="IPR016181">
    <property type="entry name" value="Acyl_CoA_acyltransferase"/>
</dbReference>
<dbReference type="SUPFAM" id="SSF55729">
    <property type="entry name" value="Acyl-CoA N-acyltransferases (Nat)"/>
    <property type="match status" value="1"/>
</dbReference>
<organism evidence="1 2">
    <name type="scientific">Lacinutrix gracilariae</name>
    <dbReference type="NCBI Taxonomy" id="1747198"/>
    <lineage>
        <taxon>Bacteria</taxon>
        <taxon>Pseudomonadati</taxon>
        <taxon>Bacteroidota</taxon>
        <taxon>Flavobacteriia</taxon>
        <taxon>Flavobacteriales</taxon>
        <taxon>Flavobacteriaceae</taxon>
        <taxon>Lacinutrix</taxon>
    </lineage>
</organism>
<reference evidence="2" key="1">
    <citation type="journal article" date="2019" name="Int. J. Syst. Evol. Microbiol.">
        <title>The Global Catalogue of Microorganisms (GCM) 10K type strain sequencing project: providing services to taxonomists for standard genome sequencing and annotation.</title>
        <authorList>
            <consortium name="The Broad Institute Genomics Platform"/>
            <consortium name="The Broad Institute Genome Sequencing Center for Infectious Disease"/>
            <person name="Wu L."/>
            <person name="Ma J."/>
        </authorList>
    </citation>
    <scope>NUCLEOTIDE SEQUENCE [LARGE SCALE GENOMIC DNA]</scope>
    <source>
        <strain evidence="2">KCTC 42808</strain>
    </source>
</reference>
<name>A0ABW5K372_9FLAO</name>
<gene>
    <name evidence="1" type="ORF">ACFSSB_07485</name>
</gene>
<proteinExistence type="predicted"/>
<dbReference type="Gene3D" id="3.40.630.30">
    <property type="match status" value="1"/>
</dbReference>
<dbReference type="Proteomes" id="UP001597467">
    <property type="component" value="Unassembled WGS sequence"/>
</dbReference>
<accession>A0ABW5K372</accession>
<evidence type="ECO:0000313" key="1">
    <source>
        <dbReference type="EMBL" id="MFD2542155.1"/>
    </source>
</evidence>
<dbReference type="EMBL" id="JBHULM010000011">
    <property type="protein sequence ID" value="MFD2542155.1"/>
    <property type="molecule type" value="Genomic_DNA"/>
</dbReference>
<keyword evidence="2" id="KW-1185">Reference proteome</keyword>
<protein>
    <submittedName>
        <fullName evidence="1">GNAT family N-acetyltransferase</fullName>
    </submittedName>
</protein>
<evidence type="ECO:0000313" key="2">
    <source>
        <dbReference type="Proteomes" id="UP001597467"/>
    </source>
</evidence>
<sequence>MEYHQDRFDDCSLMIYKNEKLIAVLPANFVDNKVYSHQGLTYGGLVVSEKLKLKDVAACLKVVLNYYKEKGFQTLQLKQFPSIYSLVPNDEMQYLMFVLQAELIKRDTLSVLNLKQKPKLSKDRIAGNKRALKQNLVVKEVETFDAFWNTILIPNLKVKHEAQPVHSLEEIKYLKNKFPDKIRQFNVYKDDEIVAGTTIFETKHVAHSQYISGNADKNTIGSLDFLHLYLINDIFKNKLYFDFGISNENQGKNINQGLQYWKEGFGARTITQDFYQIDLDNWNKLDTIFI</sequence>
<comment type="caution">
    <text evidence="1">The sequence shown here is derived from an EMBL/GenBank/DDBJ whole genome shotgun (WGS) entry which is preliminary data.</text>
</comment>
<dbReference type="RefSeq" id="WP_379902677.1">
    <property type="nucleotide sequence ID" value="NZ_JBHULM010000011.1"/>
</dbReference>